<name>A0ACB9KWN1_BAUVA</name>
<evidence type="ECO:0000313" key="2">
    <source>
        <dbReference type="Proteomes" id="UP000828941"/>
    </source>
</evidence>
<keyword evidence="2" id="KW-1185">Reference proteome</keyword>
<accession>A0ACB9KWN1</accession>
<comment type="caution">
    <text evidence="1">The sequence shown here is derived from an EMBL/GenBank/DDBJ whole genome shotgun (WGS) entry which is preliminary data.</text>
</comment>
<organism evidence="1 2">
    <name type="scientific">Bauhinia variegata</name>
    <name type="common">Purple orchid tree</name>
    <name type="synonym">Phanera variegata</name>
    <dbReference type="NCBI Taxonomy" id="167791"/>
    <lineage>
        <taxon>Eukaryota</taxon>
        <taxon>Viridiplantae</taxon>
        <taxon>Streptophyta</taxon>
        <taxon>Embryophyta</taxon>
        <taxon>Tracheophyta</taxon>
        <taxon>Spermatophyta</taxon>
        <taxon>Magnoliopsida</taxon>
        <taxon>eudicotyledons</taxon>
        <taxon>Gunneridae</taxon>
        <taxon>Pentapetalae</taxon>
        <taxon>rosids</taxon>
        <taxon>fabids</taxon>
        <taxon>Fabales</taxon>
        <taxon>Fabaceae</taxon>
        <taxon>Cercidoideae</taxon>
        <taxon>Cercideae</taxon>
        <taxon>Bauhiniinae</taxon>
        <taxon>Bauhinia</taxon>
    </lineage>
</organism>
<proteinExistence type="predicted"/>
<reference evidence="1 2" key="1">
    <citation type="journal article" date="2022" name="DNA Res.">
        <title>Chromosomal-level genome assembly of the orchid tree Bauhinia variegata (Leguminosae; Cercidoideae) supports the allotetraploid origin hypothesis of Bauhinia.</title>
        <authorList>
            <person name="Zhong Y."/>
            <person name="Chen Y."/>
            <person name="Zheng D."/>
            <person name="Pang J."/>
            <person name="Liu Y."/>
            <person name="Luo S."/>
            <person name="Meng S."/>
            <person name="Qian L."/>
            <person name="Wei D."/>
            <person name="Dai S."/>
            <person name="Zhou R."/>
        </authorList>
    </citation>
    <scope>NUCLEOTIDE SEQUENCE [LARGE SCALE GENOMIC DNA]</scope>
    <source>
        <strain evidence="1">BV-YZ2020</strain>
    </source>
</reference>
<evidence type="ECO:0000313" key="1">
    <source>
        <dbReference type="EMBL" id="KAI4301772.1"/>
    </source>
</evidence>
<protein>
    <submittedName>
        <fullName evidence="1">Uncharacterized protein</fullName>
    </submittedName>
</protein>
<dbReference type="Proteomes" id="UP000828941">
    <property type="component" value="Chromosome 13"/>
</dbReference>
<dbReference type="EMBL" id="CM039438">
    <property type="protein sequence ID" value="KAI4301772.1"/>
    <property type="molecule type" value="Genomic_DNA"/>
</dbReference>
<sequence length="127" mass="14503">MDFGHIILAVIGFSTSFFLCVPNLKRWHTQQIATQKLRMINEALEVAEERVARFQERHDRILSEICESYLTNTELVDALASARTTTREALEFAVDLRRIQLKAIASFPEVVTLDTLLIKPQEGDAKE</sequence>
<gene>
    <name evidence="1" type="ORF">L6164_035019</name>
</gene>